<comment type="similarity">
    <text evidence="3">Belongs to the bacterial histone-like protein family.</text>
</comment>
<evidence type="ECO:0000313" key="4">
    <source>
        <dbReference type="EMBL" id="OIO08443.1"/>
    </source>
</evidence>
<name>A0A1J4TC21_9BACT</name>
<sequence length="101" mass="11252">MNKAKLIEILAEKTNQKITKEADKIGKKQSEAMLEALAGIIIDELKHNREVTITGFGTFSSMTRYARGGVNPRKPNERITIPAVKVAKFRTGKNLKEALKN</sequence>
<evidence type="ECO:0000256" key="3">
    <source>
        <dbReference type="RuleBase" id="RU003939"/>
    </source>
</evidence>
<reference evidence="4 5" key="1">
    <citation type="journal article" date="2016" name="Environ. Microbiol.">
        <title>Genomic resolution of a cold subsurface aquifer community provides metabolic insights for novel microbes adapted to high CO concentrations.</title>
        <authorList>
            <person name="Probst A.J."/>
            <person name="Castelle C.J."/>
            <person name="Singh A."/>
            <person name="Brown C.T."/>
            <person name="Anantharaman K."/>
            <person name="Sharon I."/>
            <person name="Hug L.A."/>
            <person name="Burstein D."/>
            <person name="Emerson J.B."/>
            <person name="Thomas B.C."/>
            <person name="Banfield J.F."/>
        </authorList>
    </citation>
    <scope>NUCLEOTIDE SEQUENCE [LARGE SCALE GENOMIC DNA]</scope>
    <source>
        <strain evidence="4">CG1_02_41_21</strain>
    </source>
</reference>
<dbReference type="SUPFAM" id="SSF47729">
    <property type="entry name" value="IHF-like DNA-binding proteins"/>
    <property type="match status" value="1"/>
</dbReference>
<evidence type="ECO:0000256" key="2">
    <source>
        <dbReference type="ARBA" id="ARBA00023125"/>
    </source>
</evidence>
<dbReference type="GO" id="GO:0005829">
    <property type="term" value="C:cytosol"/>
    <property type="evidence" value="ECO:0007669"/>
    <property type="project" value="TreeGrafter"/>
</dbReference>
<comment type="caution">
    <text evidence="4">The sequence shown here is derived from an EMBL/GenBank/DDBJ whole genome shotgun (WGS) entry which is preliminary data.</text>
</comment>
<accession>A0A1J4TC21</accession>
<protein>
    <recommendedName>
        <fullName evidence="6">DNA-binding protein</fullName>
    </recommendedName>
</protein>
<dbReference type="InterPro" id="IPR000119">
    <property type="entry name" value="Hist_DNA-bd"/>
</dbReference>
<evidence type="ECO:0000313" key="5">
    <source>
        <dbReference type="Proteomes" id="UP000182860"/>
    </source>
</evidence>
<keyword evidence="2" id="KW-0238">DNA-binding</keyword>
<dbReference type="GO" id="GO:0030527">
    <property type="term" value="F:structural constituent of chromatin"/>
    <property type="evidence" value="ECO:0007669"/>
    <property type="project" value="InterPro"/>
</dbReference>
<dbReference type="Pfam" id="PF00216">
    <property type="entry name" value="Bac_DNA_binding"/>
    <property type="match status" value="1"/>
</dbReference>
<dbReference type="SMART" id="SM00411">
    <property type="entry name" value="BHL"/>
    <property type="match status" value="1"/>
</dbReference>
<dbReference type="PRINTS" id="PR01727">
    <property type="entry name" value="DNABINDINGHU"/>
</dbReference>
<keyword evidence="1" id="KW-0226">DNA condensation</keyword>
<dbReference type="PANTHER" id="PTHR33175">
    <property type="entry name" value="DNA-BINDING PROTEIN HU"/>
    <property type="match status" value="1"/>
</dbReference>
<gene>
    <name evidence="4" type="ORF">AUJ35_00295</name>
</gene>
<dbReference type="AlphaFoldDB" id="A0A1J4TC21"/>
<proteinExistence type="inferred from homology"/>
<dbReference type="InterPro" id="IPR010992">
    <property type="entry name" value="IHF-like_DNA-bd_dom_sf"/>
</dbReference>
<dbReference type="CDD" id="cd13831">
    <property type="entry name" value="HU"/>
    <property type="match status" value="1"/>
</dbReference>
<dbReference type="GO" id="GO:0030261">
    <property type="term" value="P:chromosome condensation"/>
    <property type="evidence" value="ECO:0007669"/>
    <property type="project" value="UniProtKB-KW"/>
</dbReference>
<dbReference type="PANTHER" id="PTHR33175:SF3">
    <property type="entry name" value="DNA-BINDING PROTEIN HU-BETA"/>
    <property type="match status" value="1"/>
</dbReference>
<dbReference type="Proteomes" id="UP000182860">
    <property type="component" value="Unassembled WGS sequence"/>
</dbReference>
<evidence type="ECO:0000256" key="1">
    <source>
        <dbReference type="ARBA" id="ARBA00023067"/>
    </source>
</evidence>
<dbReference type="EMBL" id="MNUV01000006">
    <property type="protein sequence ID" value="OIO08443.1"/>
    <property type="molecule type" value="Genomic_DNA"/>
</dbReference>
<dbReference type="Gene3D" id="4.10.520.10">
    <property type="entry name" value="IHF-like DNA-binding proteins"/>
    <property type="match status" value="1"/>
</dbReference>
<evidence type="ECO:0008006" key="6">
    <source>
        <dbReference type="Google" id="ProtNLM"/>
    </source>
</evidence>
<dbReference type="GO" id="GO:0003677">
    <property type="term" value="F:DNA binding"/>
    <property type="evidence" value="ECO:0007669"/>
    <property type="project" value="UniProtKB-KW"/>
</dbReference>
<organism evidence="4 5">
    <name type="scientific">Candidatus Falkowbacteria bacterium CG1_02_41_21</name>
    <dbReference type="NCBI Taxonomy" id="1805147"/>
    <lineage>
        <taxon>Bacteria</taxon>
        <taxon>Candidatus Falkowiibacteriota</taxon>
    </lineage>
</organism>